<gene>
    <name evidence="1" type="ORF">HD601_003955</name>
</gene>
<dbReference type="AlphaFoldDB" id="A0A7W9GSR9"/>
<protein>
    <submittedName>
        <fullName evidence="1">Uncharacterized protein</fullName>
    </submittedName>
</protein>
<dbReference type="EMBL" id="JACHMM010000001">
    <property type="protein sequence ID" value="MBB5789380.1"/>
    <property type="molecule type" value="Genomic_DNA"/>
</dbReference>
<keyword evidence="2" id="KW-1185">Reference proteome</keyword>
<dbReference type="Proteomes" id="UP000542813">
    <property type="component" value="Unassembled WGS sequence"/>
</dbReference>
<organism evidence="1 2">
    <name type="scientific">Jiangella mangrovi</name>
    <dbReference type="NCBI Taxonomy" id="1524084"/>
    <lineage>
        <taxon>Bacteria</taxon>
        <taxon>Bacillati</taxon>
        <taxon>Actinomycetota</taxon>
        <taxon>Actinomycetes</taxon>
        <taxon>Jiangellales</taxon>
        <taxon>Jiangellaceae</taxon>
        <taxon>Jiangella</taxon>
    </lineage>
</organism>
<accession>A0A7W9GSR9</accession>
<evidence type="ECO:0000313" key="2">
    <source>
        <dbReference type="Proteomes" id="UP000542813"/>
    </source>
</evidence>
<evidence type="ECO:0000313" key="1">
    <source>
        <dbReference type="EMBL" id="MBB5789380.1"/>
    </source>
</evidence>
<reference evidence="1 2" key="1">
    <citation type="submission" date="2020-08" db="EMBL/GenBank/DDBJ databases">
        <title>Sequencing the genomes of 1000 actinobacteria strains.</title>
        <authorList>
            <person name="Klenk H.-P."/>
        </authorList>
    </citation>
    <scope>NUCLEOTIDE SEQUENCE [LARGE SCALE GENOMIC DNA]</scope>
    <source>
        <strain evidence="1 2">DSM 102122</strain>
    </source>
</reference>
<sequence length="38" mass="4261">MSSLRRSSLVDVGRGLTIMEKSAFRHLGNPDFSVIKRV</sequence>
<proteinExistence type="predicted"/>
<name>A0A7W9GSR9_9ACTN</name>
<comment type="caution">
    <text evidence="1">The sequence shown here is derived from an EMBL/GenBank/DDBJ whole genome shotgun (WGS) entry which is preliminary data.</text>
</comment>